<dbReference type="OrthoDB" id="5348911at2"/>
<dbReference type="PANTHER" id="PTHR31528:SF3">
    <property type="entry name" value="THIAMINE BIOSYNTHESIS PROTEIN HI_0357-RELATED"/>
    <property type="match status" value="1"/>
</dbReference>
<dbReference type="PANTHER" id="PTHR31528">
    <property type="entry name" value="4-AMINO-5-HYDROXYMETHYL-2-METHYLPYRIMIDINE PHOSPHATE SYNTHASE THI11-RELATED"/>
    <property type="match status" value="1"/>
</dbReference>
<dbReference type="Pfam" id="PF09084">
    <property type="entry name" value="NMT1"/>
    <property type="match status" value="1"/>
</dbReference>
<reference evidence="3" key="1">
    <citation type="submission" date="2017-09" db="EMBL/GenBank/DDBJ databases">
        <authorList>
            <person name="Zhang Y."/>
            <person name="Huang X."/>
            <person name="Liu J."/>
            <person name="Lu L."/>
            <person name="Peng K."/>
        </authorList>
    </citation>
    <scope>NUCLEOTIDE SEQUENCE [LARGE SCALE GENOMIC DNA]</scope>
    <source>
        <strain evidence="3">S-XJ-1</strain>
    </source>
</reference>
<name>A0A2A2WPE0_9ACTN</name>
<proteinExistence type="predicted"/>
<feature type="domain" description="SsuA/THI5-like" evidence="1">
    <location>
        <begin position="66"/>
        <end position="278"/>
    </location>
</feature>
<dbReference type="RefSeq" id="WP_095718457.1">
    <property type="nucleotide sequence ID" value="NZ_NTGA01000018.1"/>
</dbReference>
<dbReference type="AlphaFoldDB" id="A0A2A2WPE0"/>
<accession>A0A2A2WPE0</accession>
<dbReference type="Gene3D" id="3.40.190.10">
    <property type="entry name" value="Periplasmic binding protein-like II"/>
    <property type="match status" value="2"/>
</dbReference>
<dbReference type="InterPro" id="IPR015168">
    <property type="entry name" value="SsuA/THI5"/>
</dbReference>
<organism evidence="2 3">
    <name type="scientific">Dietzia natronolimnaea</name>
    <dbReference type="NCBI Taxonomy" id="161920"/>
    <lineage>
        <taxon>Bacteria</taxon>
        <taxon>Bacillati</taxon>
        <taxon>Actinomycetota</taxon>
        <taxon>Actinomycetes</taxon>
        <taxon>Mycobacteriales</taxon>
        <taxon>Dietziaceae</taxon>
        <taxon>Dietzia</taxon>
    </lineage>
</organism>
<evidence type="ECO:0000313" key="2">
    <source>
        <dbReference type="EMBL" id="PAY23050.1"/>
    </source>
</evidence>
<dbReference type="GO" id="GO:0009228">
    <property type="term" value="P:thiamine biosynthetic process"/>
    <property type="evidence" value="ECO:0007669"/>
    <property type="project" value="InterPro"/>
</dbReference>
<dbReference type="EMBL" id="NTGA01000018">
    <property type="protein sequence ID" value="PAY23050.1"/>
    <property type="molecule type" value="Genomic_DNA"/>
</dbReference>
<dbReference type="InterPro" id="IPR027939">
    <property type="entry name" value="NMT1/THI5"/>
</dbReference>
<dbReference type="Proteomes" id="UP000218810">
    <property type="component" value="Unassembled WGS sequence"/>
</dbReference>
<evidence type="ECO:0000259" key="1">
    <source>
        <dbReference type="Pfam" id="PF09084"/>
    </source>
</evidence>
<evidence type="ECO:0000313" key="3">
    <source>
        <dbReference type="Proteomes" id="UP000218810"/>
    </source>
</evidence>
<dbReference type="SUPFAM" id="SSF53850">
    <property type="entry name" value="Periplasmic binding protein-like II"/>
    <property type="match status" value="1"/>
</dbReference>
<protein>
    <submittedName>
        <fullName evidence="2">ABC transporter substrate-binding protein</fullName>
    </submittedName>
</protein>
<gene>
    <name evidence="2" type="ORF">CEY15_10900</name>
</gene>
<keyword evidence="3" id="KW-1185">Reference proteome</keyword>
<sequence length="356" mass="37267">MTHAPTSAAPRRARTRPGITRPGVRMIAIAAAAALALTGCQVASDDADTTETGAAPVSVLLDWSPNPDHAALYTAQYTRAYDDAGVDVTFMTPANTADAAREVSLGRADLAISYEPDTLIAAEQGLDVISVAALIPTSLTSLIARTESGITTAADLEGRTVGLSGLASQQPTLDFIAREAGIDPGSISTPNVQQSLNQALLTDQVDAIFGAFRNIEGVELTAQGDFVVLPATELGVPDYAELVIIANPSRLADDPDYAERVRAFLTGTAEGQAAALRDRQVAIDALTPETQGSYDPDVLELMIDATLELLPEGDFGRQSAEAWAAYATWMYQNGLLETEVDGATATTNDYLPGANG</sequence>
<comment type="caution">
    <text evidence="2">The sequence shown here is derived from an EMBL/GenBank/DDBJ whole genome shotgun (WGS) entry which is preliminary data.</text>
</comment>